<feature type="compositionally biased region" description="Basic and acidic residues" evidence="1">
    <location>
        <begin position="910"/>
        <end position="960"/>
    </location>
</feature>
<feature type="compositionally biased region" description="Polar residues" evidence="1">
    <location>
        <begin position="888"/>
        <end position="899"/>
    </location>
</feature>
<feature type="compositionally biased region" description="Acidic residues" evidence="1">
    <location>
        <begin position="1108"/>
        <end position="1120"/>
    </location>
</feature>
<feature type="region of interest" description="Disordered" evidence="1">
    <location>
        <begin position="460"/>
        <end position="501"/>
    </location>
</feature>
<feature type="region of interest" description="Disordered" evidence="1">
    <location>
        <begin position="276"/>
        <end position="317"/>
    </location>
</feature>
<dbReference type="EMBL" id="PGCI01000246">
    <property type="protein sequence ID" value="PLW32290.1"/>
    <property type="molecule type" value="Genomic_DNA"/>
</dbReference>
<dbReference type="PANTHER" id="PTHR47807">
    <property type="entry name" value="PROTEIN TBF1"/>
    <property type="match status" value="1"/>
</dbReference>
<sequence>MVSKKQQPEAVPKGTRTSLRIKNKTGTTAGKSRRPEAKEARRKNKPLNKLNLASMAPIRPMLEIFCRFVILTTPKDRNRSLKEKRLADNEQIAWEETKPFSHGFISGDQDTESTERVFILKHNLALFYVTAIEAPEKLTQEDFSPLILSLLIHALNEDRATKIILIRQCLSFVVELEAYQFILNTNQPDSLDLSDSLFGESGQPQKSLADYPLSQECRALLGESLSDLFDEICSQVTKDIASSLGDPNRSSERFSVSKLICICVAVLQQLYSTVSKPKTTATNSPTSKEIPRRVSTAEEAPSDISDSSDDREDSDDFQEDALRARVSIGASEHPASSSDHQIKSLADVAKRVFQMVPEDGQAPGSSLGERLHQPVERGIRGQGTISKRLLDAIKPIPTKQQSYVLPSSIALPLQADRTPTRSVSKPPTTVPAQRENPKAKASFRFNAPQADASQIPFESIQTHPDSSAGNTSRESLNERVEPNNKVARSSQDIREANEDDVESTSHFCFNVTQEDASQIPFESMPPHTDPPAGDTNTQLNEPAESSKSLGQSTQETQETQESNEDSFLEQVLIPPDSHSAHPDTISETAEPSGQATLAVPLTQESNQGPALVGSSVRQADERALPNDGHPKSQSIAESDVPSCGRKNAVGESAGPRDQDEDTQPGTREVLEDVNRADSLAGPNLSSDQHDLQGPSDAQEANHEMNRVDSSAGRNLPSEHDELGTSDAQEAVEGTNHIDSLAGRNLASENDELHVTSDAQEAVESTDRVDSLAGRNLTSERDELATSDIPEVNRDTDHTDSRAGRHLASDRDEVLVTSQTQDANKDTDHADSLAGRNLTSERDELATSQTQEVNQEPDHADSLAGPNSSPDRANRRDRLNGETLRDVPTQGSDLPSTHGRSASRAKSVRPSQDRQRDIDASQESQRSDEARRSPGDIETDELHIRKSVRGDSYDPQDRPVRSDFAASQEHPVSHDSHNPRRHAAAGKSRQTDHSASKRPVKRSQAPGPPLRGKKAVEHQDSRSHRRPRPHQNQSDHSGAEEQAERSSSKRKDSRKRPRASPEEHAREERHTERSSSKRKNSHKRPRTSPPSKQPSRKKPASWKDNYEFPCDEEDQLEESEAEVAVMQPSSSKQKLSKKTGNKTASPELALTVARGDESEYSDEESRKQRTKKSRGEFRSHESIPPHKRKRGASPSDDESSSGSMITIPLSQPRSRQQSVSHSQTGPRKRTFWSLDEEKLLVKEVVKWHHNPNCMAQIIKRHGPNGSHSKTFAHRTGVDLKDKAVNLTSRWYREGSKVKRKVVEAFSRFPPKVKYLPALSESEASSSGSEASSSGSEASSSGSEASSHSEATDEESRGRRSSSGGDARALTRRREKSISRLQLSWHDSERPSSSARRRLRAGDPLSQGSRPPEPVGKAKDQERGPPTSQSSLPS</sequence>
<comment type="caution">
    <text evidence="2">The sequence shown here is derived from an EMBL/GenBank/DDBJ whole genome shotgun (WGS) entry which is preliminary data.</text>
</comment>
<evidence type="ECO:0000313" key="2">
    <source>
        <dbReference type="EMBL" id="PLW32290.1"/>
    </source>
</evidence>
<accession>A0A2N5U3I1</accession>
<feature type="compositionally biased region" description="Polar residues" evidence="1">
    <location>
        <begin position="460"/>
        <end position="474"/>
    </location>
</feature>
<feature type="compositionally biased region" description="Basic residues" evidence="1">
    <location>
        <begin position="1075"/>
        <end position="1085"/>
    </location>
</feature>
<feature type="compositionally biased region" description="Basic and acidic residues" evidence="1">
    <location>
        <begin position="871"/>
        <end position="884"/>
    </location>
</feature>
<dbReference type="Proteomes" id="UP000235392">
    <property type="component" value="Unassembled WGS sequence"/>
</dbReference>
<feature type="region of interest" description="Disordered" evidence="1">
    <location>
        <begin position="415"/>
        <end position="440"/>
    </location>
</feature>
<evidence type="ECO:0000256" key="1">
    <source>
        <dbReference type="SAM" id="MobiDB-lite"/>
    </source>
</evidence>
<feature type="region of interest" description="Disordered" evidence="1">
    <location>
        <begin position="1316"/>
        <end position="1432"/>
    </location>
</feature>
<dbReference type="InterPro" id="IPR052833">
    <property type="entry name" value="Telomeric_DNA-bd_trans-reg"/>
</dbReference>
<feature type="compositionally biased region" description="Polar residues" evidence="1">
    <location>
        <begin position="534"/>
        <end position="552"/>
    </location>
</feature>
<feature type="compositionally biased region" description="Polar residues" evidence="1">
    <location>
        <begin position="585"/>
        <end position="595"/>
    </location>
</feature>
<feature type="compositionally biased region" description="Polar residues" evidence="1">
    <location>
        <begin position="420"/>
        <end position="431"/>
    </location>
</feature>
<feature type="compositionally biased region" description="Basic and acidic residues" evidence="1">
    <location>
        <begin position="1058"/>
        <end position="1074"/>
    </location>
</feature>
<proteinExistence type="predicted"/>
<feature type="compositionally biased region" description="Polar residues" evidence="1">
    <location>
        <begin position="15"/>
        <end position="30"/>
    </location>
</feature>
<dbReference type="PANTHER" id="PTHR47807:SF1">
    <property type="entry name" value="PROTEIN TBF1"/>
    <property type="match status" value="1"/>
</dbReference>
<protein>
    <submittedName>
        <fullName evidence="2">Uncharacterized protein</fullName>
    </submittedName>
</protein>
<gene>
    <name evidence="2" type="ORF">PCASD_14192</name>
</gene>
<feature type="compositionally biased region" description="Low complexity" evidence="1">
    <location>
        <begin position="1318"/>
        <end position="1347"/>
    </location>
</feature>
<feature type="region of interest" description="Disordered" evidence="1">
    <location>
        <begin position="520"/>
        <end position="1229"/>
    </location>
</feature>
<reference evidence="2 3" key="1">
    <citation type="submission" date="2017-11" db="EMBL/GenBank/DDBJ databases">
        <title>De novo assembly and phasing of dikaryotic genomes from two isolates of Puccinia coronata f. sp. avenae, the causal agent of oat crown rust.</title>
        <authorList>
            <person name="Miller M.E."/>
            <person name="Zhang Y."/>
            <person name="Omidvar V."/>
            <person name="Sperschneider J."/>
            <person name="Schwessinger B."/>
            <person name="Raley C."/>
            <person name="Palmer J.M."/>
            <person name="Garnica D."/>
            <person name="Upadhyaya N."/>
            <person name="Rathjen J."/>
            <person name="Taylor J.M."/>
            <person name="Park R.F."/>
            <person name="Dodds P.N."/>
            <person name="Hirsch C.D."/>
            <person name="Kianian S.F."/>
            <person name="Figueroa M."/>
        </authorList>
    </citation>
    <scope>NUCLEOTIDE SEQUENCE [LARGE SCALE GENOMIC DNA]</scope>
    <source>
        <strain evidence="2">12SD80</strain>
    </source>
</reference>
<name>A0A2N5U3I1_9BASI</name>
<feature type="compositionally biased region" description="Basic and acidic residues" evidence="1">
    <location>
        <begin position="1162"/>
        <end position="1183"/>
    </location>
</feature>
<feature type="compositionally biased region" description="Acidic residues" evidence="1">
    <location>
        <begin position="306"/>
        <end position="317"/>
    </location>
</feature>
<organism evidence="2 3">
    <name type="scientific">Puccinia coronata f. sp. avenae</name>
    <dbReference type="NCBI Taxonomy" id="200324"/>
    <lineage>
        <taxon>Eukaryota</taxon>
        <taxon>Fungi</taxon>
        <taxon>Dikarya</taxon>
        <taxon>Basidiomycota</taxon>
        <taxon>Pucciniomycotina</taxon>
        <taxon>Pucciniomycetes</taxon>
        <taxon>Pucciniales</taxon>
        <taxon>Pucciniaceae</taxon>
        <taxon>Puccinia</taxon>
    </lineage>
</organism>
<feature type="compositionally biased region" description="Basic and acidic residues" evidence="1">
    <location>
        <begin position="1036"/>
        <end position="1049"/>
    </location>
</feature>
<feature type="compositionally biased region" description="Basic and acidic residues" evidence="1">
    <location>
        <begin position="618"/>
        <end position="630"/>
    </location>
</feature>
<feature type="region of interest" description="Disordered" evidence="1">
    <location>
        <begin position="1"/>
        <end position="48"/>
    </location>
</feature>
<feature type="compositionally biased region" description="Basic and acidic residues" evidence="1">
    <location>
        <begin position="790"/>
        <end position="813"/>
    </location>
</feature>
<feature type="compositionally biased region" description="Polar residues" evidence="1">
    <location>
        <begin position="276"/>
        <end position="287"/>
    </location>
</feature>
<feature type="compositionally biased region" description="Polar residues" evidence="1">
    <location>
        <begin position="1207"/>
        <end position="1224"/>
    </location>
</feature>
<evidence type="ECO:0000313" key="3">
    <source>
        <dbReference type="Proteomes" id="UP000235392"/>
    </source>
</evidence>